<evidence type="ECO:0000313" key="5">
    <source>
        <dbReference type="EMBL" id="VFJ66655.1"/>
    </source>
</evidence>
<comment type="similarity">
    <text evidence="1">Belongs to the type-I restriction system S methylase family.</text>
</comment>
<protein>
    <submittedName>
        <fullName evidence="5">Type I restriction modification DNA specificity domain-containing protein</fullName>
    </submittedName>
</protein>
<dbReference type="GO" id="GO:0003677">
    <property type="term" value="F:DNA binding"/>
    <property type="evidence" value="ECO:0007669"/>
    <property type="project" value="UniProtKB-KW"/>
</dbReference>
<organism evidence="5">
    <name type="scientific">Candidatus Kentrum sp. DK</name>
    <dbReference type="NCBI Taxonomy" id="2126562"/>
    <lineage>
        <taxon>Bacteria</taxon>
        <taxon>Pseudomonadati</taxon>
        <taxon>Pseudomonadota</taxon>
        <taxon>Gammaproteobacteria</taxon>
        <taxon>Candidatus Kentrum</taxon>
    </lineage>
</organism>
<dbReference type="GO" id="GO:0009307">
    <property type="term" value="P:DNA restriction-modification system"/>
    <property type="evidence" value="ECO:0007669"/>
    <property type="project" value="UniProtKB-KW"/>
</dbReference>
<reference evidence="5" key="1">
    <citation type="submission" date="2019-02" db="EMBL/GenBank/DDBJ databases">
        <authorList>
            <person name="Gruber-Vodicka R. H."/>
            <person name="Seah K. B. B."/>
        </authorList>
    </citation>
    <scope>NUCLEOTIDE SEQUENCE</scope>
    <source>
        <strain evidence="5">BECK_DK161</strain>
    </source>
</reference>
<dbReference type="PANTHER" id="PTHR43140:SF1">
    <property type="entry name" value="TYPE I RESTRICTION ENZYME ECOKI SPECIFICITY SUBUNIT"/>
    <property type="match status" value="1"/>
</dbReference>
<gene>
    <name evidence="5" type="ORF">BECKDK2373C_GA0170839_11525</name>
</gene>
<dbReference type="Pfam" id="PF01420">
    <property type="entry name" value="Methylase_S"/>
    <property type="match status" value="1"/>
</dbReference>
<accession>A0A450THI7</accession>
<evidence type="ECO:0000256" key="3">
    <source>
        <dbReference type="ARBA" id="ARBA00023125"/>
    </source>
</evidence>
<dbReference type="PANTHER" id="PTHR43140">
    <property type="entry name" value="TYPE-1 RESTRICTION ENZYME ECOKI SPECIFICITY PROTEIN"/>
    <property type="match status" value="1"/>
</dbReference>
<feature type="domain" description="Type I restriction modification DNA specificity" evidence="4">
    <location>
        <begin position="85"/>
        <end position="261"/>
    </location>
</feature>
<proteinExistence type="inferred from homology"/>
<dbReference type="InterPro" id="IPR000055">
    <property type="entry name" value="Restrct_endonuc_typeI_TRD"/>
</dbReference>
<dbReference type="AlphaFoldDB" id="A0A450THI7"/>
<evidence type="ECO:0000259" key="4">
    <source>
        <dbReference type="Pfam" id="PF01420"/>
    </source>
</evidence>
<keyword evidence="3" id="KW-0238">DNA-binding</keyword>
<keyword evidence="2" id="KW-0680">Restriction system</keyword>
<evidence type="ECO:0000256" key="1">
    <source>
        <dbReference type="ARBA" id="ARBA00010923"/>
    </source>
</evidence>
<dbReference type="InterPro" id="IPR051212">
    <property type="entry name" value="Type-I_RE_S_subunit"/>
</dbReference>
<sequence>MNVDSLLQHFHRIADAPDAVARLRRFVLDLAVRGKLVAQDPEDEPAAVLLERIGRERKRLVREGKIKKEKLLPQISVVDRKFELPGGWEWIRLGDLSNFVTSGSRDWAKYYSNEGAIFIRMGNLSKEHYHLRLEHIQHVNPPSNGEGTRTRLVAGDILISITGDVGMLGLIPEGFGEAYINQHTAMVPPMPEMKGRYLAELFRSPFSQDQFNEPQRGIKNSFRLTDVTQFIVPLPPLAEQQRIVAKVDELMAVCDALESNLASAADTRRRLLDSLLFHALAPKAG</sequence>
<name>A0A450THI7_9GAMM</name>
<evidence type="ECO:0000256" key="2">
    <source>
        <dbReference type="ARBA" id="ARBA00022747"/>
    </source>
</evidence>
<dbReference type="InterPro" id="IPR044946">
    <property type="entry name" value="Restrct_endonuc_typeI_TRD_sf"/>
</dbReference>
<dbReference type="SUPFAM" id="SSF116734">
    <property type="entry name" value="DNA methylase specificity domain"/>
    <property type="match status" value="1"/>
</dbReference>
<dbReference type="Gene3D" id="3.90.220.20">
    <property type="entry name" value="DNA methylase specificity domains"/>
    <property type="match status" value="1"/>
</dbReference>
<dbReference type="EMBL" id="CAADEY010000152">
    <property type="protein sequence ID" value="VFJ66655.1"/>
    <property type="molecule type" value="Genomic_DNA"/>
</dbReference>